<dbReference type="SUPFAM" id="SSF56935">
    <property type="entry name" value="Porins"/>
    <property type="match status" value="1"/>
</dbReference>
<feature type="chain" id="PRO_5019306568" description="Porin" evidence="1">
    <location>
        <begin position="21"/>
        <end position="343"/>
    </location>
</feature>
<name>A0A425XZL5_9BACT</name>
<sequence>MKNILLSIMVIIMVPIVANAQGCDEPSGEGVNVFGFFQPKFEYNQNEGIDDSNTFNFNRARIGAMGSIPYDFSYYMVLETSPSKNNGTPYLLDAFVTYSRYDFARLSFGSFKSPISLELNTPCHKLHTINRSRVVEQLATPDRDRGFMVLGGADTTLFQYSLAITNGTGLFQNDDNKRKDYAARLVTNPHKNLKIGASYKFGKATAAVDGMPEDERTRYGADLQYKQGAFMLQAEYLYAKDVGSYTTGGGCGEPIEVHQGDIKRDGMFVMGMYKFQNNLQPVLKFEYFDSNKDVDSNTEYCTTYGLNYFFNDWTKIQANYVYRAEKEKEIDNDIFMLQVTVKF</sequence>
<evidence type="ECO:0000313" key="3">
    <source>
        <dbReference type="Proteomes" id="UP000285794"/>
    </source>
</evidence>
<evidence type="ECO:0000313" key="2">
    <source>
        <dbReference type="EMBL" id="RRG20514.1"/>
    </source>
</evidence>
<accession>A0A425XZL5</accession>
<proteinExistence type="predicted"/>
<dbReference type="EMBL" id="QQWG01000012">
    <property type="protein sequence ID" value="RRG20514.1"/>
    <property type="molecule type" value="Genomic_DNA"/>
</dbReference>
<protein>
    <recommendedName>
        <fullName evidence="4">Porin</fullName>
    </recommendedName>
</protein>
<organism evidence="2 3">
    <name type="scientific">Ancylomarina euxinus</name>
    <dbReference type="NCBI Taxonomy" id="2283627"/>
    <lineage>
        <taxon>Bacteria</taxon>
        <taxon>Pseudomonadati</taxon>
        <taxon>Bacteroidota</taxon>
        <taxon>Bacteroidia</taxon>
        <taxon>Marinilabiliales</taxon>
        <taxon>Marinifilaceae</taxon>
        <taxon>Ancylomarina</taxon>
    </lineage>
</organism>
<keyword evidence="1" id="KW-0732">Signal</keyword>
<dbReference type="RefSeq" id="WP_125031177.1">
    <property type="nucleotide sequence ID" value="NZ_JAPXVP010000005.1"/>
</dbReference>
<comment type="caution">
    <text evidence="2">The sequence shown here is derived from an EMBL/GenBank/DDBJ whole genome shotgun (WGS) entry which is preliminary data.</text>
</comment>
<keyword evidence="3" id="KW-1185">Reference proteome</keyword>
<dbReference type="AlphaFoldDB" id="A0A425XZL5"/>
<dbReference type="Gene3D" id="2.40.160.10">
    <property type="entry name" value="Porin"/>
    <property type="match status" value="1"/>
</dbReference>
<dbReference type="InterPro" id="IPR010870">
    <property type="entry name" value="Porin_O/P"/>
</dbReference>
<gene>
    <name evidence="2" type="ORF">DWB61_12285</name>
</gene>
<evidence type="ECO:0008006" key="4">
    <source>
        <dbReference type="Google" id="ProtNLM"/>
    </source>
</evidence>
<dbReference type="Proteomes" id="UP000285794">
    <property type="component" value="Unassembled WGS sequence"/>
</dbReference>
<evidence type="ECO:0000256" key="1">
    <source>
        <dbReference type="SAM" id="SignalP"/>
    </source>
</evidence>
<dbReference type="InterPro" id="IPR023614">
    <property type="entry name" value="Porin_dom_sf"/>
</dbReference>
<dbReference type="Pfam" id="PF07396">
    <property type="entry name" value="Porin_O_P"/>
    <property type="match status" value="1"/>
</dbReference>
<reference evidence="2 3" key="1">
    <citation type="submission" date="2018-07" db="EMBL/GenBank/DDBJ databases">
        <title>Draft genome sequence of Ancylomarina sp. M1P.</title>
        <authorList>
            <person name="Yadav S."/>
            <person name="Villanueva L."/>
            <person name="Damste J.S.S."/>
        </authorList>
    </citation>
    <scope>NUCLEOTIDE SEQUENCE [LARGE SCALE GENOMIC DNA]</scope>
    <source>
        <strain evidence="2 3">M1P</strain>
    </source>
</reference>
<feature type="signal peptide" evidence="1">
    <location>
        <begin position="1"/>
        <end position="20"/>
    </location>
</feature>
<dbReference type="OrthoDB" id="9807854at2"/>